<dbReference type="EMBL" id="RNRV01000013">
    <property type="protein sequence ID" value="MHO04588.1"/>
    <property type="molecule type" value="Genomic_DNA"/>
</dbReference>
<feature type="transmembrane region" description="Helical" evidence="2">
    <location>
        <begin position="20"/>
        <end position="39"/>
    </location>
</feature>
<evidence type="ECO:0000256" key="2">
    <source>
        <dbReference type="SAM" id="Phobius"/>
    </source>
</evidence>
<keyword evidence="2" id="KW-0812">Transmembrane</keyword>
<feature type="region of interest" description="Disordered" evidence="1">
    <location>
        <begin position="113"/>
        <end position="143"/>
    </location>
</feature>
<organism evidence="3">
    <name type="scientific">Escherichia coli</name>
    <dbReference type="NCBI Taxonomy" id="562"/>
    <lineage>
        <taxon>Bacteria</taxon>
        <taxon>Pseudomonadati</taxon>
        <taxon>Pseudomonadota</taxon>
        <taxon>Gammaproteobacteria</taxon>
        <taxon>Enterobacterales</taxon>
        <taxon>Enterobacteriaceae</taxon>
        <taxon>Escherichia</taxon>
    </lineage>
</organism>
<name>A0A3L0VXX3_ECOLX</name>
<evidence type="ECO:0000256" key="1">
    <source>
        <dbReference type="SAM" id="MobiDB-lite"/>
    </source>
</evidence>
<evidence type="ECO:0008006" key="4">
    <source>
        <dbReference type="Google" id="ProtNLM"/>
    </source>
</evidence>
<comment type="caution">
    <text evidence="3">The sequence shown here is derived from an EMBL/GenBank/DDBJ whole genome shotgun (WGS) entry which is preliminary data.</text>
</comment>
<reference evidence="3" key="1">
    <citation type="submission" date="2018-10" db="EMBL/GenBank/DDBJ databases">
        <authorList>
            <consortium name="NARMS: The National Antimicrobial Resistance Monitoring System"/>
        </authorList>
    </citation>
    <scope>NUCLEOTIDE SEQUENCE [LARGE SCALE GENOMIC DNA]</scope>
    <source>
        <strain evidence="3">CVM N17EC0388</strain>
    </source>
</reference>
<keyword evidence="2" id="KW-0472">Membrane</keyword>
<sequence length="412" mass="43737">MSEQKTGGISAEMKKPKVRLIALGVAAALLSGFGAWAYVASSNTKQVDGQSNLAKGNTDLTGKVAGVTPEYVDIIKQDNQKTIEAAKGEGKSAIAKVVPETQEMSFEELQGRAAQKVEKNNPPAPPVESHGGRPSRTSYSEREMQEYQAAVKLQEDRMQRSLQDLAAQWGYLSQGGASAISTVTVSQNLESDDGSHGKTVTLVAGNLPKGANGTDGQCLAIRAGKTCYAELTTGLNSDDSMWASATILQCKTEQGTDLSGSVLSGMGRVNSEWSSGVQFEFSNLSSKKFSRSLAVKAISLDEVSNKPAVSSDKDSHMVSRMLAAGALGMSKGVNKALETGGRDEQLVNNENGQVVQKDKYTDKQIALMGLTESAVIASEPLQSMVNRPATHNIENGRTIGIYFMTDVNGDCQ</sequence>
<proteinExistence type="predicted"/>
<gene>
    <name evidence="3" type="ORF">D9F05_09410</name>
</gene>
<accession>A0A3L0VXX3</accession>
<dbReference type="AlphaFoldDB" id="A0A3L0VXX3"/>
<evidence type="ECO:0000313" key="3">
    <source>
        <dbReference type="EMBL" id="MHO04588.1"/>
    </source>
</evidence>
<protein>
    <recommendedName>
        <fullName evidence="4">Conjugal transfer protein TraO</fullName>
    </recommendedName>
</protein>
<keyword evidence="2" id="KW-1133">Transmembrane helix</keyword>